<dbReference type="AlphaFoldDB" id="A0A7I8HR20"/>
<keyword evidence="3" id="KW-0614">Plasmid</keyword>
<dbReference type="Pfam" id="PF01381">
    <property type="entry name" value="HTH_3"/>
    <property type="match status" value="1"/>
</dbReference>
<dbReference type="GO" id="GO:0003677">
    <property type="term" value="F:DNA binding"/>
    <property type="evidence" value="ECO:0007669"/>
    <property type="project" value="UniProtKB-KW"/>
</dbReference>
<dbReference type="Gene3D" id="1.10.260.40">
    <property type="entry name" value="lambda repressor-like DNA-binding domains"/>
    <property type="match status" value="1"/>
</dbReference>
<dbReference type="PROSITE" id="PS50943">
    <property type="entry name" value="HTH_CROC1"/>
    <property type="match status" value="1"/>
</dbReference>
<name>A0A7I8HR20_9GAMM</name>
<dbReference type="SMART" id="SM00530">
    <property type="entry name" value="HTH_XRE"/>
    <property type="match status" value="1"/>
</dbReference>
<evidence type="ECO:0000256" key="1">
    <source>
        <dbReference type="ARBA" id="ARBA00023125"/>
    </source>
</evidence>
<proteinExistence type="predicted"/>
<geneLocation type="plasmid" evidence="3">
    <name>pRYU24</name>
</geneLocation>
<protein>
    <recommendedName>
        <fullName evidence="2">HTH cro/C1-type domain-containing protein</fullName>
    </recommendedName>
</protein>
<reference evidence="3" key="1">
    <citation type="submission" date="2020-10" db="EMBL/GenBank/DDBJ databases">
        <title>First report of a multidrug-resistant plasmid encoding blaNDM-1, blaOXA-420 and armA in a clinical isolate of Acinetobacter variabilis in Japan.</title>
        <authorList>
            <person name="Tohya M."/>
            <person name="Uechi K."/>
            <person name="Kirikae T."/>
        </authorList>
    </citation>
    <scope>NUCLEOTIDE SEQUENCE</scope>
    <source>
        <strain evidence="3">RYU24</strain>
        <plasmid evidence="3">pRYU24</plasmid>
    </source>
</reference>
<dbReference type="InterPro" id="IPR010982">
    <property type="entry name" value="Lambda_DNA-bd_dom_sf"/>
</dbReference>
<dbReference type="PANTHER" id="PTHR46558">
    <property type="entry name" value="TRACRIPTIONAL REGULATORY PROTEIN-RELATED-RELATED"/>
    <property type="match status" value="1"/>
</dbReference>
<evidence type="ECO:0000313" key="3">
    <source>
        <dbReference type="EMBL" id="BCM73402.1"/>
    </source>
</evidence>
<dbReference type="CDD" id="cd00093">
    <property type="entry name" value="HTH_XRE"/>
    <property type="match status" value="1"/>
</dbReference>
<organism evidence="3">
    <name type="scientific">Acinetobacter variabilis</name>
    <dbReference type="NCBI Taxonomy" id="70346"/>
    <lineage>
        <taxon>Bacteria</taxon>
        <taxon>Pseudomonadati</taxon>
        <taxon>Pseudomonadota</taxon>
        <taxon>Gammaproteobacteria</taxon>
        <taxon>Moraxellales</taxon>
        <taxon>Moraxellaceae</taxon>
        <taxon>Acinetobacter</taxon>
    </lineage>
</organism>
<accession>A0A7I8HR20</accession>
<feature type="domain" description="HTH cro/C1-type" evidence="2">
    <location>
        <begin position="25"/>
        <end position="79"/>
    </location>
</feature>
<dbReference type="EMBL" id="LC591943">
    <property type="protein sequence ID" value="BCM73402.1"/>
    <property type="molecule type" value="Genomic_DNA"/>
</dbReference>
<sequence>MENTSLGGSLLKNFLEAFKMLNDALLTMRKYHRISQTELSQSLGISNSYLSEIESGKKKPTLELLDKYSEYFDIPVSSLMFFSENMDKRDTLSGKFRYFAGSKVIKLMNWLSENGK</sequence>
<dbReference type="InterPro" id="IPR001387">
    <property type="entry name" value="Cro/C1-type_HTH"/>
</dbReference>
<evidence type="ECO:0000259" key="2">
    <source>
        <dbReference type="PROSITE" id="PS50943"/>
    </source>
</evidence>
<dbReference type="PANTHER" id="PTHR46558:SF4">
    <property type="entry name" value="DNA-BIDING PHAGE PROTEIN"/>
    <property type="match status" value="1"/>
</dbReference>
<dbReference type="SUPFAM" id="SSF47413">
    <property type="entry name" value="lambda repressor-like DNA-binding domains"/>
    <property type="match status" value="1"/>
</dbReference>
<keyword evidence="1" id="KW-0238">DNA-binding</keyword>